<feature type="transmembrane region" description="Helical" evidence="7">
    <location>
        <begin position="149"/>
        <end position="171"/>
    </location>
</feature>
<feature type="region of interest" description="Disordered" evidence="6">
    <location>
        <begin position="270"/>
        <end position="289"/>
    </location>
</feature>
<evidence type="ECO:0000256" key="6">
    <source>
        <dbReference type="SAM" id="MobiDB-lite"/>
    </source>
</evidence>
<dbReference type="Proteomes" id="UP000297626">
    <property type="component" value="Unassembled WGS sequence"/>
</dbReference>
<dbReference type="NCBIfam" id="NF041756">
    <property type="entry name" value="EfeU"/>
    <property type="match status" value="1"/>
</dbReference>
<dbReference type="EMBL" id="SOHN01000007">
    <property type="protein sequence ID" value="TFD90358.1"/>
    <property type="molecule type" value="Genomic_DNA"/>
</dbReference>
<evidence type="ECO:0000313" key="9">
    <source>
        <dbReference type="Proteomes" id="UP000297626"/>
    </source>
</evidence>
<keyword evidence="4 7" id="KW-1133">Transmembrane helix</keyword>
<comment type="similarity">
    <text evidence="2">Belongs to the oxidase-dependent Fe transporter (OFeT) (TC 9.A.10.1) family.</text>
</comment>
<evidence type="ECO:0000256" key="3">
    <source>
        <dbReference type="ARBA" id="ARBA00022692"/>
    </source>
</evidence>
<evidence type="ECO:0000256" key="2">
    <source>
        <dbReference type="ARBA" id="ARBA00008333"/>
    </source>
</evidence>
<dbReference type="InterPro" id="IPR004923">
    <property type="entry name" value="FTR1/Fip1/EfeU"/>
</dbReference>
<protein>
    <submittedName>
        <fullName evidence="8">High-affinity Fe2+/Pb2+ permease</fullName>
    </submittedName>
</protein>
<feature type="transmembrane region" description="Helical" evidence="7">
    <location>
        <begin position="178"/>
        <end position="198"/>
    </location>
</feature>
<evidence type="ECO:0000256" key="7">
    <source>
        <dbReference type="SAM" id="Phobius"/>
    </source>
</evidence>
<dbReference type="PANTHER" id="PTHR31632:SF2">
    <property type="entry name" value="PLASMA MEMBRANE IRON PERMEASE"/>
    <property type="match status" value="1"/>
</dbReference>
<dbReference type="Pfam" id="PF03239">
    <property type="entry name" value="FTR1"/>
    <property type="match status" value="1"/>
</dbReference>
<dbReference type="RefSeq" id="WP_134527068.1">
    <property type="nucleotide sequence ID" value="NZ_SOHN01000007.1"/>
</dbReference>
<sequence>MLANYLIGLREGLEAALIVTILIAYVVKINRRDVLPRIWLGIGLAVLLALGIGALLTYGTYGLSFTAQETIGGVLSIIATGLVTWMVFWMLRTARDLKGHLQGNIDKYLLGTGLGLVLVAFLAVGREGIETALFLWAAVQATGATTMPLLGAALGIATAIGLGALIYAGMLKINLSKFFTYTGAILIVVAAGVLSYGVHDLQEAGILPGLHALAFNVSAAVPPDSWYGTLLKGTLNFSPATTWLEMFAWLAYAVPTLTLFIKKSRQGRTSTHPVQAAPRTPAPVPVSAH</sequence>
<feature type="transmembrane region" description="Helical" evidence="7">
    <location>
        <begin position="70"/>
        <end position="88"/>
    </location>
</feature>
<feature type="transmembrane region" description="Helical" evidence="7">
    <location>
        <begin position="108"/>
        <end position="129"/>
    </location>
</feature>
<name>A0A4R9BSU8_9MICO</name>
<evidence type="ECO:0000256" key="1">
    <source>
        <dbReference type="ARBA" id="ARBA00004141"/>
    </source>
</evidence>
<proteinExistence type="inferred from homology"/>
<reference evidence="8 9" key="1">
    <citation type="submission" date="2019-03" db="EMBL/GenBank/DDBJ databases">
        <title>Genomics of glacier-inhabiting Cryobacterium strains.</title>
        <authorList>
            <person name="Liu Q."/>
            <person name="Xin Y.-H."/>
        </authorList>
    </citation>
    <scope>NUCLEOTIDE SEQUENCE [LARGE SCALE GENOMIC DNA]</scope>
    <source>
        <strain evidence="8 9">Sr54</strain>
    </source>
</reference>
<evidence type="ECO:0000256" key="4">
    <source>
        <dbReference type="ARBA" id="ARBA00022989"/>
    </source>
</evidence>
<feature type="transmembrane region" description="Helical" evidence="7">
    <location>
        <begin position="240"/>
        <end position="261"/>
    </location>
</feature>
<dbReference type="PANTHER" id="PTHR31632">
    <property type="entry name" value="IRON TRANSPORTER FTH1"/>
    <property type="match status" value="1"/>
</dbReference>
<dbReference type="AlphaFoldDB" id="A0A4R9BSU8"/>
<evidence type="ECO:0000256" key="5">
    <source>
        <dbReference type="ARBA" id="ARBA00023136"/>
    </source>
</evidence>
<accession>A0A4R9BSU8</accession>
<comment type="caution">
    <text evidence="8">The sequence shown here is derived from an EMBL/GenBank/DDBJ whole genome shotgun (WGS) entry which is preliminary data.</text>
</comment>
<comment type="subcellular location">
    <subcellularLocation>
        <location evidence="1">Membrane</location>
        <topology evidence="1">Multi-pass membrane protein</topology>
    </subcellularLocation>
</comment>
<evidence type="ECO:0000313" key="8">
    <source>
        <dbReference type="EMBL" id="TFD90358.1"/>
    </source>
</evidence>
<dbReference type="GO" id="GO:0033573">
    <property type="term" value="C:high-affinity iron permease complex"/>
    <property type="evidence" value="ECO:0007669"/>
    <property type="project" value="InterPro"/>
</dbReference>
<gene>
    <name evidence="8" type="ORF">E3T51_02375</name>
</gene>
<dbReference type="GO" id="GO:0015093">
    <property type="term" value="F:ferrous iron transmembrane transporter activity"/>
    <property type="evidence" value="ECO:0007669"/>
    <property type="project" value="TreeGrafter"/>
</dbReference>
<feature type="compositionally biased region" description="Pro residues" evidence="6">
    <location>
        <begin position="280"/>
        <end position="289"/>
    </location>
</feature>
<feature type="transmembrane region" description="Helical" evidence="7">
    <location>
        <begin position="38"/>
        <end position="58"/>
    </location>
</feature>
<keyword evidence="3 7" id="KW-0812">Transmembrane</keyword>
<organism evidence="8 9">
    <name type="scientific">Cryobacterium serini</name>
    <dbReference type="NCBI Taxonomy" id="1259201"/>
    <lineage>
        <taxon>Bacteria</taxon>
        <taxon>Bacillati</taxon>
        <taxon>Actinomycetota</taxon>
        <taxon>Actinomycetes</taxon>
        <taxon>Micrococcales</taxon>
        <taxon>Microbacteriaceae</taxon>
        <taxon>Cryobacterium</taxon>
    </lineage>
</organism>
<feature type="transmembrane region" description="Helical" evidence="7">
    <location>
        <begin position="6"/>
        <end position="26"/>
    </location>
</feature>
<keyword evidence="9" id="KW-1185">Reference proteome</keyword>
<keyword evidence="5 7" id="KW-0472">Membrane</keyword>